<dbReference type="EMBL" id="WELG01000002">
    <property type="protein sequence ID" value="KAB7528352.1"/>
    <property type="molecule type" value="Genomic_DNA"/>
</dbReference>
<dbReference type="InterPro" id="IPR036097">
    <property type="entry name" value="HisK_dim/P_sf"/>
</dbReference>
<evidence type="ECO:0000256" key="3">
    <source>
        <dbReference type="ARBA" id="ARBA00022553"/>
    </source>
</evidence>
<dbReference type="PROSITE" id="PS50109">
    <property type="entry name" value="HIS_KIN"/>
    <property type="match status" value="1"/>
</dbReference>
<evidence type="ECO:0000256" key="7">
    <source>
        <dbReference type="ARBA" id="ARBA00022840"/>
    </source>
</evidence>
<keyword evidence="9" id="KW-0812">Transmembrane</keyword>
<keyword evidence="9" id="KW-0472">Membrane</keyword>
<comment type="caution">
    <text evidence="12">The sequence shown here is derived from an EMBL/GenBank/DDBJ whole genome shotgun (WGS) entry which is preliminary data.</text>
</comment>
<dbReference type="AlphaFoldDB" id="A0A444VMQ6"/>
<dbReference type="Gene3D" id="1.10.287.130">
    <property type="match status" value="1"/>
</dbReference>
<dbReference type="Pfam" id="PF00512">
    <property type="entry name" value="HisKA"/>
    <property type="match status" value="1"/>
</dbReference>
<dbReference type="Proteomes" id="UP000429785">
    <property type="component" value="Unassembled WGS sequence"/>
</dbReference>
<dbReference type="InterPro" id="IPR004358">
    <property type="entry name" value="Sig_transdc_His_kin-like_C"/>
</dbReference>
<evidence type="ECO:0000313" key="12">
    <source>
        <dbReference type="EMBL" id="RYC52071.1"/>
    </source>
</evidence>
<feature type="domain" description="Histidine kinase" evidence="10">
    <location>
        <begin position="181"/>
        <end position="382"/>
    </location>
</feature>
<dbReference type="SUPFAM" id="SSF55874">
    <property type="entry name" value="ATPase domain of HSP90 chaperone/DNA topoisomerase II/histidine kinase"/>
    <property type="match status" value="1"/>
</dbReference>
<evidence type="ECO:0000313" key="14">
    <source>
        <dbReference type="Proteomes" id="UP000429785"/>
    </source>
</evidence>
<reference evidence="11 14" key="2">
    <citation type="submission" date="2019-10" db="EMBL/GenBank/DDBJ databases">
        <title>Muricauda olearia CL-SS4 JCM15563 genome.</title>
        <authorList>
            <person name="Liu L."/>
        </authorList>
    </citation>
    <scope>NUCLEOTIDE SEQUENCE [LARGE SCALE GENOMIC DNA]</scope>
    <source>
        <strain evidence="11 14">CL-SS4</strain>
    </source>
</reference>
<evidence type="ECO:0000256" key="1">
    <source>
        <dbReference type="ARBA" id="ARBA00000085"/>
    </source>
</evidence>
<evidence type="ECO:0000256" key="4">
    <source>
        <dbReference type="ARBA" id="ARBA00022679"/>
    </source>
</evidence>
<keyword evidence="6 12" id="KW-0418">Kinase</keyword>
<evidence type="ECO:0000256" key="2">
    <source>
        <dbReference type="ARBA" id="ARBA00012438"/>
    </source>
</evidence>
<keyword evidence="3" id="KW-0597">Phosphoprotein</keyword>
<proteinExistence type="predicted"/>
<protein>
    <recommendedName>
        <fullName evidence="2">histidine kinase</fullName>
        <ecNumber evidence="2">2.7.13.3</ecNumber>
    </recommendedName>
</protein>
<evidence type="ECO:0000256" key="6">
    <source>
        <dbReference type="ARBA" id="ARBA00022777"/>
    </source>
</evidence>
<dbReference type="InterPro" id="IPR003594">
    <property type="entry name" value="HATPase_dom"/>
</dbReference>
<keyword evidence="9" id="KW-1133">Transmembrane helix</keyword>
<evidence type="ECO:0000313" key="13">
    <source>
        <dbReference type="Proteomes" id="UP000290261"/>
    </source>
</evidence>
<dbReference type="OrthoDB" id="9815750at2"/>
<dbReference type="RefSeq" id="WP_129653614.1">
    <property type="nucleotide sequence ID" value="NZ_ML142908.1"/>
</dbReference>
<organism evidence="12 13">
    <name type="scientific">Flagellimonas olearia</name>
    <dbReference type="NCBI Taxonomy" id="552546"/>
    <lineage>
        <taxon>Bacteria</taxon>
        <taxon>Pseudomonadati</taxon>
        <taxon>Bacteroidota</taxon>
        <taxon>Flavobacteriia</taxon>
        <taxon>Flavobacteriales</taxon>
        <taxon>Flavobacteriaceae</taxon>
        <taxon>Flagellimonas</taxon>
    </lineage>
</organism>
<comment type="catalytic activity">
    <reaction evidence="1">
        <text>ATP + protein L-histidine = ADP + protein N-phospho-L-histidine.</text>
        <dbReference type="EC" id="2.7.13.3"/>
    </reaction>
</comment>
<reference evidence="12 13" key="1">
    <citation type="submission" date="2014-04" db="EMBL/GenBank/DDBJ databases">
        <title>Whole genome of Muricauda olearia.</title>
        <authorList>
            <person name="Zhang X.-H."/>
            <person name="Tang K."/>
        </authorList>
    </citation>
    <scope>NUCLEOTIDE SEQUENCE [LARGE SCALE GENOMIC DNA]</scope>
    <source>
        <strain evidence="12 13">Th120</strain>
    </source>
</reference>
<dbReference type="Gene3D" id="3.30.565.10">
    <property type="entry name" value="Histidine kinase-like ATPase, C-terminal domain"/>
    <property type="match status" value="1"/>
</dbReference>
<feature type="transmembrane region" description="Helical" evidence="9">
    <location>
        <begin position="143"/>
        <end position="163"/>
    </location>
</feature>
<dbReference type="Proteomes" id="UP000290261">
    <property type="component" value="Unassembled WGS sequence"/>
</dbReference>
<dbReference type="EC" id="2.7.13.3" evidence="2"/>
<dbReference type="InterPro" id="IPR003661">
    <property type="entry name" value="HisK_dim/P_dom"/>
</dbReference>
<dbReference type="InterPro" id="IPR005467">
    <property type="entry name" value="His_kinase_dom"/>
</dbReference>
<keyword evidence="7" id="KW-0067">ATP-binding</keyword>
<feature type="transmembrane region" description="Helical" evidence="9">
    <location>
        <begin position="12"/>
        <end position="33"/>
    </location>
</feature>
<evidence type="ECO:0000259" key="10">
    <source>
        <dbReference type="PROSITE" id="PS50109"/>
    </source>
</evidence>
<evidence type="ECO:0000313" key="11">
    <source>
        <dbReference type="EMBL" id="KAB7528352.1"/>
    </source>
</evidence>
<dbReference type="GO" id="GO:0000155">
    <property type="term" value="F:phosphorelay sensor kinase activity"/>
    <property type="evidence" value="ECO:0007669"/>
    <property type="project" value="InterPro"/>
</dbReference>
<dbReference type="SUPFAM" id="SSF47384">
    <property type="entry name" value="Homodimeric domain of signal transducing histidine kinase"/>
    <property type="match status" value="1"/>
</dbReference>
<keyword evidence="5" id="KW-0547">Nucleotide-binding</keyword>
<dbReference type="EMBL" id="JJMP01000003">
    <property type="protein sequence ID" value="RYC52071.1"/>
    <property type="molecule type" value="Genomic_DNA"/>
</dbReference>
<dbReference type="PANTHER" id="PTHR43065">
    <property type="entry name" value="SENSOR HISTIDINE KINASE"/>
    <property type="match status" value="1"/>
</dbReference>
<name>A0A444VMQ6_9FLAO</name>
<keyword evidence="13" id="KW-1185">Reference proteome</keyword>
<evidence type="ECO:0000256" key="5">
    <source>
        <dbReference type="ARBA" id="ARBA00022741"/>
    </source>
</evidence>
<keyword evidence="8" id="KW-0902">Two-component regulatory system</keyword>
<gene>
    <name evidence="12" type="ORF">DN53_09300</name>
    <name evidence="11" type="ORF">F8C76_10825</name>
</gene>
<dbReference type="PANTHER" id="PTHR43065:SF10">
    <property type="entry name" value="PEROXIDE STRESS-ACTIVATED HISTIDINE KINASE MAK3"/>
    <property type="match status" value="1"/>
</dbReference>
<dbReference type="CDD" id="cd00082">
    <property type="entry name" value="HisKA"/>
    <property type="match status" value="1"/>
</dbReference>
<sequence>MNFNPKRKASNITLLISAFVIVSLILWNTNSFFKKFKEEERLKMEIWATAQLELIQSSVDQELGNLTLKVMGNNTSTPMILVNEEGSFKTHNIPKERVMDSVYIQKKIRQFESENEPIQIIQDGELLETLYYGNSEVLNKLKYYPLALLLIIFLFGAVIFFFFRTNKASEQNKLWAGMAKETAHQIGTPLTSLLGWNELLKSEDINPDITKEIAKDIDRLHTITERFSKIGSIPELGNHDIVAETKKAYDYLKQRSSKLVHFSFSTNIDELIVPLNPPLYNWSIENLVKNGIDAMKGKGNIGIQIEKKGQNVHILVSDTGLGIPKSDFQNIFNPGVTTKKRGWGLGLSLVKRIVEEYHKGKIKVFSSSKEGTIMQISLRTNAS</sequence>
<keyword evidence="4" id="KW-0808">Transferase</keyword>
<dbReference type="SMART" id="SM00387">
    <property type="entry name" value="HATPase_c"/>
    <property type="match status" value="1"/>
</dbReference>
<dbReference type="GO" id="GO:0005524">
    <property type="term" value="F:ATP binding"/>
    <property type="evidence" value="ECO:0007669"/>
    <property type="project" value="UniProtKB-KW"/>
</dbReference>
<dbReference type="InterPro" id="IPR036890">
    <property type="entry name" value="HATPase_C_sf"/>
</dbReference>
<dbReference type="Pfam" id="PF02518">
    <property type="entry name" value="HATPase_c"/>
    <property type="match status" value="1"/>
</dbReference>
<accession>A0A444VMQ6</accession>
<evidence type="ECO:0000256" key="8">
    <source>
        <dbReference type="ARBA" id="ARBA00023012"/>
    </source>
</evidence>
<dbReference type="PRINTS" id="PR00344">
    <property type="entry name" value="BCTRLSENSOR"/>
</dbReference>
<evidence type="ECO:0000256" key="9">
    <source>
        <dbReference type="SAM" id="Phobius"/>
    </source>
</evidence>